<evidence type="ECO:0000313" key="2">
    <source>
        <dbReference type="EMBL" id="KAK6915071.1"/>
    </source>
</evidence>
<reference evidence="2 3" key="1">
    <citation type="submission" date="2023-12" db="EMBL/GenBank/DDBJ databases">
        <title>A high-quality genome assembly for Dillenia turbinata (Dilleniales).</title>
        <authorList>
            <person name="Chanderbali A."/>
        </authorList>
    </citation>
    <scope>NUCLEOTIDE SEQUENCE [LARGE SCALE GENOMIC DNA]</scope>
    <source>
        <strain evidence="2">LSX21</strain>
        <tissue evidence="2">Leaf</tissue>
    </source>
</reference>
<proteinExistence type="predicted"/>
<dbReference type="GO" id="GO:0030619">
    <property type="term" value="F:U1 snRNA binding"/>
    <property type="evidence" value="ECO:0007669"/>
    <property type="project" value="TreeGrafter"/>
</dbReference>
<dbReference type="PANTHER" id="PTHR11140">
    <property type="entry name" value="PRE-MRNA SPLICING FACTOR PRP8"/>
    <property type="match status" value="1"/>
</dbReference>
<keyword evidence="3" id="KW-1185">Reference proteome</keyword>
<accession>A0AAN8UPK2</accession>
<dbReference type="InterPro" id="IPR012984">
    <property type="entry name" value="PROCT"/>
</dbReference>
<dbReference type="GO" id="GO:0097157">
    <property type="term" value="F:pre-mRNA intronic binding"/>
    <property type="evidence" value="ECO:0007669"/>
    <property type="project" value="TreeGrafter"/>
</dbReference>
<dbReference type="GO" id="GO:0071013">
    <property type="term" value="C:catalytic step 2 spliceosome"/>
    <property type="evidence" value="ECO:0007669"/>
    <property type="project" value="TreeGrafter"/>
</dbReference>
<dbReference type="GO" id="GO:0000244">
    <property type="term" value="P:spliceosomal tri-snRNP complex assembly"/>
    <property type="evidence" value="ECO:0007669"/>
    <property type="project" value="TreeGrafter"/>
</dbReference>
<dbReference type="GO" id="GO:0030620">
    <property type="term" value="F:U2 snRNA binding"/>
    <property type="evidence" value="ECO:0007669"/>
    <property type="project" value="TreeGrafter"/>
</dbReference>
<comment type="caution">
    <text evidence="2">The sequence shown here is derived from an EMBL/GenBank/DDBJ whole genome shotgun (WGS) entry which is preliminary data.</text>
</comment>
<name>A0AAN8UPK2_9MAGN</name>
<dbReference type="InterPro" id="IPR027652">
    <property type="entry name" value="PRP8"/>
</dbReference>
<evidence type="ECO:0000259" key="1">
    <source>
        <dbReference type="Pfam" id="PF08084"/>
    </source>
</evidence>
<dbReference type="PANTHER" id="PTHR11140:SF0">
    <property type="entry name" value="PRE-MRNA-PROCESSING-SPLICING FACTOR 8"/>
    <property type="match status" value="1"/>
</dbReference>
<sequence>MPPQWGTHQQVHLLSALPEHDFLNDLEPLGWMHTHPNELPQLSPQIPDSGPWNYNFMGVKHTIGMRYGVKLGTPREAMRRFGLASEGSMYKVLCYRRSEGTTTHISLRLGLSRDIFYICPATIP</sequence>
<protein>
    <submittedName>
        <fullName evidence="2">PROCT domain</fullName>
    </submittedName>
</protein>
<dbReference type="GO" id="GO:0005682">
    <property type="term" value="C:U5 snRNP"/>
    <property type="evidence" value="ECO:0007669"/>
    <property type="project" value="TreeGrafter"/>
</dbReference>
<feature type="domain" description="PROCT" evidence="1">
    <location>
        <begin position="46"/>
        <end position="76"/>
    </location>
</feature>
<dbReference type="GO" id="GO:0030623">
    <property type="term" value="F:U5 snRNA binding"/>
    <property type="evidence" value="ECO:0007669"/>
    <property type="project" value="TreeGrafter"/>
</dbReference>
<dbReference type="GO" id="GO:0017070">
    <property type="term" value="F:U6 snRNA binding"/>
    <property type="evidence" value="ECO:0007669"/>
    <property type="project" value="TreeGrafter"/>
</dbReference>
<organism evidence="2 3">
    <name type="scientific">Dillenia turbinata</name>
    <dbReference type="NCBI Taxonomy" id="194707"/>
    <lineage>
        <taxon>Eukaryota</taxon>
        <taxon>Viridiplantae</taxon>
        <taxon>Streptophyta</taxon>
        <taxon>Embryophyta</taxon>
        <taxon>Tracheophyta</taxon>
        <taxon>Spermatophyta</taxon>
        <taxon>Magnoliopsida</taxon>
        <taxon>eudicotyledons</taxon>
        <taxon>Gunneridae</taxon>
        <taxon>Pentapetalae</taxon>
        <taxon>Dilleniales</taxon>
        <taxon>Dilleniaceae</taxon>
        <taxon>Dillenia</taxon>
    </lineage>
</organism>
<evidence type="ECO:0000313" key="3">
    <source>
        <dbReference type="Proteomes" id="UP001370490"/>
    </source>
</evidence>
<gene>
    <name evidence="2" type="ORF">RJ641_020188</name>
</gene>
<dbReference type="AlphaFoldDB" id="A0AAN8UPK2"/>
<dbReference type="Proteomes" id="UP001370490">
    <property type="component" value="Unassembled WGS sequence"/>
</dbReference>
<dbReference type="Pfam" id="PF08084">
    <property type="entry name" value="PROCT"/>
    <property type="match status" value="1"/>
</dbReference>
<dbReference type="Gene3D" id="3.40.140.10">
    <property type="entry name" value="Cytidine Deaminase, domain 2"/>
    <property type="match status" value="2"/>
</dbReference>
<dbReference type="EMBL" id="JBAMMX010000025">
    <property type="protein sequence ID" value="KAK6915071.1"/>
    <property type="molecule type" value="Genomic_DNA"/>
</dbReference>